<dbReference type="Proteomes" id="UP000070687">
    <property type="component" value="Unassembled WGS sequence"/>
</dbReference>
<dbReference type="AlphaFoldDB" id="A0A133NSJ3"/>
<name>A0A133NSJ3_GARVA</name>
<organism evidence="1 2">
    <name type="scientific">Gardnerella vaginalis</name>
    <dbReference type="NCBI Taxonomy" id="2702"/>
    <lineage>
        <taxon>Bacteria</taxon>
        <taxon>Bacillati</taxon>
        <taxon>Actinomycetota</taxon>
        <taxon>Actinomycetes</taxon>
        <taxon>Bifidobacteriales</taxon>
        <taxon>Bifidobacteriaceae</taxon>
        <taxon>Gardnerella</taxon>
    </lineage>
</organism>
<evidence type="ECO:0000313" key="2">
    <source>
        <dbReference type="Proteomes" id="UP000070687"/>
    </source>
</evidence>
<evidence type="ECO:0000313" key="1">
    <source>
        <dbReference type="EMBL" id="KXA19264.1"/>
    </source>
</evidence>
<protein>
    <submittedName>
        <fullName evidence="1">Uncharacterized protein</fullName>
    </submittedName>
</protein>
<proteinExistence type="predicted"/>
<reference evidence="1 2" key="1">
    <citation type="submission" date="2016-01" db="EMBL/GenBank/DDBJ databases">
        <authorList>
            <person name="Oliw E.H."/>
        </authorList>
    </citation>
    <scope>NUCLEOTIDE SEQUENCE [LARGE SCALE GENOMIC DNA]</scope>
    <source>
        <strain evidence="1 2">PSS_7772B</strain>
    </source>
</reference>
<dbReference type="EMBL" id="LRQB01000073">
    <property type="protein sequence ID" value="KXA19264.1"/>
    <property type="molecule type" value="Genomic_DNA"/>
</dbReference>
<gene>
    <name evidence="1" type="ORF">HMPREF3208_01099</name>
</gene>
<accession>A0A133NSJ3</accession>
<comment type="caution">
    <text evidence="1">The sequence shown here is derived from an EMBL/GenBank/DDBJ whole genome shotgun (WGS) entry which is preliminary data.</text>
</comment>
<sequence length="51" mass="6024">MLLIARAHHNCLYSNFISKICTKCFYQVSSSCITLGTHYLLHWRARKECYV</sequence>
<dbReference type="PATRIC" id="fig|2702.100.peg.1086"/>